<gene>
    <name evidence="6" type="ORF">LSH36_255g03005</name>
</gene>
<dbReference type="SMART" id="SM00326">
    <property type="entry name" value="SH3"/>
    <property type="match status" value="1"/>
</dbReference>
<dbReference type="PANTHER" id="PTHR14167:SF116">
    <property type="entry name" value="CAP, ISOFORM AC"/>
    <property type="match status" value="1"/>
</dbReference>
<sequence length="103" mass="11504">MTRPSAHGLGQSGISDLAPFPTSSLNNLKSTCSKTENYEMDINENSGVPVRALYDYHGQDSDELSFKEGDVFRKLEDRDSQGWCTGYKEGKVGFYPDNFVELL</sequence>
<evidence type="ECO:0000313" key="7">
    <source>
        <dbReference type="Proteomes" id="UP001208570"/>
    </source>
</evidence>
<evidence type="ECO:0000259" key="5">
    <source>
        <dbReference type="PROSITE" id="PS50002"/>
    </source>
</evidence>
<comment type="caution">
    <text evidence="6">The sequence shown here is derived from an EMBL/GenBank/DDBJ whole genome shotgun (WGS) entry which is preliminary data.</text>
</comment>
<accession>A0AAD9JKS7</accession>
<dbReference type="PROSITE" id="PS50002">
    <property type="entry name" value="SH3"/>
    <property type="match status" value="1"/>
</dbReference>
<dbReference type="SUPFAM" id="SSF50044">
    <property type="entry name" value="SH3-domain"/>
    <property type="match status" value="1"/>
</dbReference>
<dbReference type="InterPro" id="IPR001452">
    <property type="entry name" value="SH3_domain"/>
</dbReference>
<evidence type="ECO:0000313" key="6">
    <source>
        <dbReference type="EMBL" id="KAK2154874.1"/>
    </source>
</evidence>
<dbReference type="PANTHER" id="PTHR14167">
    <property type="entry name" value="SH3 DOMAIN-CONTAINING"/>
    <property type="match status" value="1"/>
</dbReference>
<feature type="domain" description="SH3" evidence="5">
    <location>
        <begin position="45"/>
        <end position="103"/>
    </location>
</feature>
<dbReference type="Pfam" id="PF00018">
    <property type="entry name" value="SH3_1"/>
    <property type="match status" value="1"/>
</dbReference>
<protein>
    <recommendedName>
        <fullName evidence="5">SH3 domain-containing protein</fullName>
    </recommendedName>
</protein>
<evidence type="ECO:0000256" key="1">
    <source>
        <dbReference type="ARBA" id="ARBA00022443"/>
    </source>
</evidence>
<dbReference type="Proteomes" id="UP001208570">
    <property type="component" value="Unassembled WGS sequence"/>
</dbReference>
<dbReference type="AlphaFoldDB" id="A0AAD9JKS7"/>
<dbReference type="FunFam" id="2.30.30.40:FF:000014">
    <property type="entry name" value="Kinase C and casein kinase substrate in neurons protein"/>
    <property type="match status" value="1"/>
</dbReference>
<evidence type="ECO:0000256" key="3">
    <source>
        <dbReference type="PROSITE-ProRule" id="PRU00192"/>
    </source>
</evidence>
<dbReference type="InterPro" id="IPR050384">
    <property type="entry name" value="Endophilin_SH3RF"/>
</dbReference>
<dbReference type="PRINTS" id="PR00452">
    <property type="entry name" value="SH3DOMAIN"/>
</dbReference>
<organism evidence="6 7">
    <name type="scientific">Paralvinella palmiformis</name>
    <dbReference type="NCBI Taxonomy" id="53620"/>
    <lineage>
        <taxon>Eukaryota</taxon>
        <taxon>Metazoa</taxon>
        <taxon>Spiralia</taxon>
        <taxon>Lophotrochozoa</taxon>
        <taxon>Annelida</taxon>
        <taxon>Polychaeta</taxon>
        <taxon>Sedentaria</taxon>
        <taxon>Canalipalpata</taxon>
        <taxon>Terebellida</taxon>
        <taxon>Terebelliformia</taxon>
        <taxon>Alvinellidae</taxon>
        <taxon>Paralvinella</taxon>
    </lineage>
</organism>
<keyword evidence="7" id="KW-1185">Reference proteome</keyword>
<keyword evidence="1 3" id="KW-0728">SH3 domain</keyword>
<evidence type="ECO:0000256" key="4">
    <source>
        <dbReference type="SAM" id="MobiDB-lite"/>
    </source>
</evidence>
<dbReference type="Gene3D" id="2.30.30.40">
    <property type="entry name" value="SH3 Domains"/>
    <property type="match status" value="1"/>
</dbReference>
<reference evidence="6" key="1">
    <citation type="journal article" date="2023" name="Mol. Biol. Evol.">
        <title>Third-Generation Sequencing Reveals the Adaptive Role of the Epigenome in Three Deep-Sea Polychaetes.</title>
        <authorList>
            <person name="Perez M."/>
            <person name="Aroh O."/>
            <person name="Sun Y."/>
            <person name="Lan Y."/>
            <person name="Juniper S.K."/>
            <person name="Young C.R."/>
            <person name="Angers B."/>
            <person name="Qian P.Y."/>
        </authorList>
    </citation>
    <scope>NUCLEOTIDE SEQUENCE</scope>
    <source>
        <strain evidence="6">P08H-3</strain>
    </source>
</reference>
<proteinExistence type="predicted"/>
<name>A0AAD9JKS7_9ANNE</name>
<keyword evidence="2" id="KW-0175">Coiled coil</keyword>
<evidence type="ECO:0000256" key="2">
    <source>
        <dbReference type="ARBA" id="ARBA00023054"/>
    </source>
</evidence>
<dbReference type="InterPro" id="IPR036028">
    <property type="entry name" value="SH3-like_dom_sf"/>
</dbReference>
<dbReference type="EMBL" id="JAODUP010000255">
    <property type="protein sequence ID" value="KAK2154874.1"/>
    <property type="molecule type" value="Genomic_DNA"/>
</dbReference>
<feature type="region of interest" description="Disordered" evidence="4">
    <location>
        <begin position="1"/>
        <end position="24"/>
    </location>
</feature>